<dbReference type="EMBL" id="CP097509">
    <property type="protein sequence ID" value="URE21239.1"/>
    <property type="molecule type" value="Genomic_DNA"/>
</dbReference>
<accession>A0A9E7GSW6</accession>
<protein>
    <submittedName>
        <fullName evidence="1">Uncharacterized protein</fullName>
    </submittedName>
</protein>
<keyword evidence="2" id="KW-1185">Reference proteome</keyword>
<dbReference type="OrthoDB" id="441812at2759"/>
<name>A0A9E7GSW6_9LILI</name>
<dbReference type="Proteomes" id="UP001055439">
    <property type="component" value="Chromosome 7"/>
</dbReference>
<organism evidence="1 2">
    <name type="scientific">Musa troglodytarum</name>
    <name type="common">fe'i banana</name>
    <dbReference type="NCBI Taxonomy" id="320322"/>
    <lineage>
        <taxon>Eukaryota</taxon>
        <taxon>Viridiplantae</taxon>
        <taxon>Streptophyta</taxon>
        <taxon>Embryophyta</taxon>
        <taxon>Tracheophyta</taxon>
        <taxon>Spermatophyta</taxon>
        <taxon>Magnoliopsida</taxon>
        <taxon>Liliopsida</taxon>
        <taxon>Zingiberales</taxon>
        <taxon>Musaceae</taxon>
        <taxon>Musa</taxon>
    </lineage>
</organism>
<evidence type="ECO:0000313" key="2">
    <source>
        <dbReference type="Proteomes" id="UP001055439"/>
    </source>
</evidence>
<gene>
    <name evidence="1" type="ORF">MUK42_03082</name>
</gene>
<sequence length="170" mass="19526">MQTRFPLRNLQRWLHNILSVHQERNVETLDGFRGEKWLVLFWMPHLGHLLELLARHLNQGMGTTSFCVKGGKINSYGVEQLLEMGGTDEAILLPHGVWRYINHNSSVMQEDSSWEIKGKGIFSRELMFSLRTPVYVKSGEQLLEEQTLFSQNRFSEYNLGSSGIAGESCQ</sequence>
<proteinExistence type="predicted"/>
<dbReference type="AlphaFoldDB" id="A0A9E7GSW6"/>
<reference evidence="1" key="1">
    <citation type="submission" date="2022-05" db="EMBL/GenBank/DDBJ databases">
        <title>The Musa troglodytarum L. genome provides insights into the mechanism of non-climacteric behaviour and enrichment of carotenoids.</title>
        <authorList>
            <person name="Wang J."/>
        </authorList>
    </citation>
    <scope>NUCLEOTIDE SEQUENCE</scope>
    <source>
        <tissue evidence="1">Leaf</tissue>
    </source>
</reference>
<evidence type="ECO:0000313" key="1">
    <source>
        <dbReference type="EMBL" id="URE21239.1"/>
    </source>
</evidence>